<keyword evidence="1" id="KW-0479">Metal-binding</keyword>
<evidence type="ECO:0000313" key="4">
    <source>
        <dbReference type="WBParaSite" id="jg19085"/>
    </source>
</evidence>
<dbReference type="WBParaSite" id="jg19085">
    <property type="protein sequence ID" value="jg19085"/>
    <property type="gene ID" value="jg19085"/>
</dbReference>
<accession>A0A915DFS0</accession>
<dbReference type="GO" id="GO:0046872">
    <property type="term" value="F:metal ion binding"/>
    <property type="evidence" value="ECO:0007669"/>
    <property type="project" value="UniProtKB-KW"/>
</dbReference>
<dbReference type="InterPro" id="IPR038492">
    <property type="entry name" value="GBBH-like_N_sf"/>
</dbReference>
<organism evidence="3 4">
    <name type="scientific">Ditylenchus dipsaci</name>
    <dbReference type="NCBI Taxonomy" id="166011"/>
    <lineage>
        <taxon>Eukaryota</taxon>
        <taxon>Metazoa</taxon>
        <taxon>Ecdysozoa</taxon>
        <taxon>Nematoda</taxon>
        <taxon>Chromadorea</taxon>
        <taxon>Rhabditida</taxon>
        <taxon>Tylenchina</taxon>
        <taxon>Tylenchomorpha</taxon>
        <taxon>Sphaerularioidea</taxon>
        <taxon>Anguinidae</taxon>
        <taxon>Anguininae</taxon>
        <taxon>Ditylenchus</taxon>
    </lineage>
</organism>
<evidence type="ECO:0000256" key="2">
    <source>
        <dbReference type="ARBA" id="ARBA00023004"/>
    </source>
</evidence>
<name>A0A915DFS0_9BILA</name>
<keyword evidence="2" id="KW-0408">Iron</keyword>
<keyword evidence="3" id="KW-1185">Reference proteome</keyword>
<dbReference type="Proteomes" id="UP000887574">
    <property type="component" value="Unplaced"/>
</dbReference>
<protein>
    <submittedName>
        <fullName evidence="4">Uncharacterized protein</fullName>
    </submittedName>
</protein>
<dbReference type="AlphaFoldDB" id="A0A915DFS0"/>
<evidence type="ECO:0000256" key="1">
    <source>
        <dbReference type="ARBA" id="ARBA00022723"/>
    </source>
</evidence>
<sequence length="233" mass="26263">MWGLKQAQKMSKCVQVEWEDGLMASFNYLWLRDNSLKRPSLVHLDLNAKPEAVNCSRNALNLVWPPFSATNYSSDFLRENVQSSTHPLKVISNSISFHAYSKLPLVTLQSSESVPESAPLNGQTCSVVQASPIDAKHVVGQFYWRGTAQESGTIWPHMQKLPAVCAVESLNGRSAQLFVVDTTQALALLFKRHPAQFEFLAQCMLEYSEDCFDRNILFVKSKMEKLSQEFSIT</sequence>
<reference evidence="4" key="1">
    <citation type="submission" date="2022-11" db="UniProtKB">
        <authorList>
            <consortium name="WormBaseParasite"/>
        </authorList>
    </citation>
    <scope>IDENTIFICATION</scope>
</reference>
<evidence type="ECO:0000313" key="3">
    <source>
        <dbReference type="Proteomes" id="UP000887574"/>
    </source>
</evidence>
<proteinExistence type="predicted"/>
<dbReference type="Gene3D" id="3.30.2020.30">
    <property type="match status" value="1"/>
</dbReference>